<organism evidence="7 8">
    <name type="scientific">Periweissella fabalis</name>
    <dbReference type="NCBI Taxonomy" id="1070421"/>
    <lineage>
        <taxon>Bacteria</taxon>
        <taxon>Bacillati</taxon>
        <taxon>Bacillota</taxon>
        <taxon>Bacilli</taxon>
        <taxon>Lactobacillales</taxon>
        <taxon>Lactobacillaceae</taxon>
        <taxon>Periweissella</taxon>
    </lineage>
</organism>
<feature type="transmembrane region" description="Helical" evidence="6">
    <location>
        <begin position="169"/>
        <end position="190"/>
    </location>
</feature>
<proteinExistence type="predicted"/>
<dbReference type="InterPro" id="IPR036259">
    <property type="entry name" value="MFS_trans_sf"/>
</dbReference>
<dbReference type="PANTHER" id="PTHR23513">
    <property type="entry name" value="INTEGRAL MEMBRANE EFFLUX PROTEIN-RELATED"/>
    <property type="match status" value="1"/>
</dbReference>
<keyword evidence="4 6" id="KW-1133">Transmembrane helix</keyword>
<dbReference type="SUPFAM" id="SSF103473">
    <property type="entry name" value="MFS general substrate transporter"/>
    <property type="match status" value="2"/>
</dbReference>
<feature type="transmembrane region" description="Helical" evidence="6">
    <location>
        <begin position="143"/>
        <end position="163"/>
    </location>
</feature>
<keyword evidence="2" id="KW-1003">Cell membrane</keyword>
<evidence type="ECO:0000256" key="4">
    <source>
        <dbReference type="ARBA" id="ARBA00022989"/>
    </source>
</evidence>
<keyword evidence="5 6" id="KW-0472">Membrane</keyword>
<feature type="transmembrane region" description="Helical" evidence="6">
    <location>
        <begin position="298"/>
        <end position="320"/>
    </location>
</feature>
<gene>
    <name evidence="7" type="ORF">HF964_09460</name>
</gene>
<feature type="transmembrane region" description="Helical" evidence="6">
    <location>
        <begin position="41"/>
        <end position="63"/>
    </location>
</feature>
<keyword evidence="8" id="KW-1185">Reference proteome</keyword>
<reference evidence="7 8" key="1">
    <citation type="submission" date="2020-04" db="EMBL/GenBank/DDBJ databases">
        <title>MicrobeNet Type strains.</title>
        <authorList>
            <person name="Nicholson A.C."/>
        </authorList>
    </citation>
    <scope>NUCLEOTIDE SEQUENCE [LARGE SCALE GENOMIC DNA]</scope>
    <source>
        <strain evidence="7 8">CCUG 61472</strain>
    </source>
</reference>
<dbReference type="EMBL" id="JAAXPN010000014">
    <property type="protein sequence ID" value="NKZ25009.1"/>
    <property type="molecule type" value="Genomic_DNA"/>
</dbReference>
<feature type="transmembrane region" description="Helical" evidence="6">
    <location>
        <begin position="12"/>
        <end position="35"/>
    </location>
</feature>
<dbReference type="GO" id="GO:0005886">
    <property type="term" value="C:plasma membrane"/>
    <property type="evidence" value="ECO:0007669"/>
    <property type="project" value="UniProtKB-SubCell"/>
</dbReference>
<evidence type="ECO:0000313" key="7">
    <source>
        <dbReference type="EMBL" id="NKZ25009.1"/>
    </source>
</evidence>
<dbReference type="Gene3D" id="1.20.1250.20">
    <property type="entry name" value="MFS general substrate transporter like domains"/>
    <property type="match status" value="1"/>
</dbReference>
<feature type="transmembrane region" description="Helical" evidence="6">
    <location>
        <begin position="219"/>
        <end position="242"/>
    </location>
</feature>
<evidence type="ECO:0000313" key="8">
    <source>
        <dbReference type="Proteomes" id="UP000549765"/>
    </source>
</evidence>
<evidence type="ECO:0000256" key="6">
    <source>
        <dbReference type="SAM" id="Phobius"/>
    </source>
</evidence>
<name>A0A7X6S3D5_9LACO</name>
<dbReference type="PANTHER" id="PTHR23513:SF6">
    <property type="entry name" value="MAJOR FACILITATOR SUPERFAMILY ASSOCIATED DOMAIN-CONTAINING PROTEIN"/>
    <property type="match status" value="1"/>
</dbReference>
<dbReference type="AlphaFoldDB" id="A0A7X6S3D5"/>
<evidence type="ECO:0000256" key="5">
    <source>
        <dbReference type="ARBA" id="ARBA00023136"/>
    </source>
</evidence>
<dbReference type="RefSeq" id="WP_168722800.1">
    <property type="nucleotide sequence ID" value="NZ_JAAXPN010000014.1"/>
</dbReference>
<feature type="transmembrane region" description="Helical" evidence="6">
    <location>
        <begin position="75"/>
        <end position="95"/>
    </location>
</feature>
<evidence type="ECO:0000256" key="2">
    <source>
        <dbReference type="ARBA" id="ARBA00022475"/>
    </source>
</evidence>
<feature type="transmembrane region" description="Helical" evidence="6">
    <location>
        <begin position="101"/>
        <end position="123"/>
    </location>
</feature>
<evidence type="ECO:0000256" key="1">
    <source>
        <dbReference type="ARBA" id="ARBA00004651"/>
    </source>
</evidence>
<sequence length="408" mass="44937">MKQIFKNSAIMGLLSSTFFQILGISLFNMILLILAKSSTDNSLWVTIVSITATLPGIFSALLGKLAGNLINKINWIILLTFSQSIMYIFLSFIFFNSNDKLILVIAITINLISDIIGVIIGLLKLTIIQNKVPSTLRQQTLGIYQSISLIMQPIGQALGLYYIMTTNNYVIGSIINSITFCLSGFILLLFKQQLSYISTITTKSKIVNKDNTYKKALSLLGNVTQLPILNIMLTLIILNILGASIDGILNLYILNNTQISPFGFGISILIINLVFVFGNVLGSIIINDIFKSFSFKNLVLLESVLLFIFYMILILNLNIFYVSSSLFMITYVLGKINPKLYALLMDNIDSSSLTTILGIINSSLTVAAPIGSILLVGGYTLIGKNSIIIFSMVLIICVLTLMSLKIKK</sequence>
<evidence type="ECO:0000256" key="3">
    <source>
        <dbReference type="ARBA" id="ARBA00022692"/>
    </source>
</evidence>
<dbReference type="Proteomes" id="UP000549765">
    <property type="component" value="Unassembled WGS sequence"/>
</dbReference>
<keyword evidence="3 6" id="KW-0812">Transmembrane</keyword>
<feature type="transmembrane region" description="Helical" evidence="6">
    <location>
        <begin position="262"/>
        <end position="286"/>
    </location>
</feature>
<feature type="transmembrane region" description="Helical" evidence="6">
    <location>
        <begin position="356"/>
        <end position="381"/>
    </location>
</feature>
<comment type="subcellular location">
    <subcellularLocation>
        <location evidence="1">Cell membrane</location>
        <topology evidence="1">Multi-pass membrane protein</topology>
    </subcellularLocation>
</comment>
<protein>
    <submittedName>
        <fullName evidence="7">MFS transporter</fullName>
    </submittedName>
</protein>
<accession>A0A7X6S3D5</accession>
<comment type="caution">
    <text evidence="7">The sequence shown here is derived from an EMBL/GenBank/DDBJ whole genome shotgun (WGS) entry which is preliminary data.</text>
</comment>
<feature type="transmembrane region" description="Helical" evidence="6">
    <location>
        <begin position="387"/>
        <end position="404"/>
    </location>
</feature>